<dbReference type="Gene3D" id="1.25.40.10">
    <property type="entry name" value="Tetratricopeptide repeat domain"/>
    <property type="match status" value="1"/>
</dbReference>
<evidence type="ECO:0000313" key="3">
    <source>
        <dbReference type="Proteomes" id="UP000016649"/>
    </source>
</evidence>
<dbReference type="RefSeq" id="WP_021686113.1">
    <property type="nucleotide sequence ID" value="NZ_KI260554.1"/>
</dbReference>
<keyword evidence="3" id="KW-1185">Reference proteome</keyword>
<dbReference type="Proteomes" id="UP000016649">
    <property type="component" value="Unassembled WGS sequence"/>
</dbReference>
<organism evidence="2 3">
    <name type="scientific">Treponema lecithinolyticum ATCC 700332</name>
    <dbReference type="NCBI Taxonomy" id="1321815"/>
    <lineage>
        <taxon>Bacteria</taxon>
        <taxon>Pseudomonadati</taxon>
        <taxon>Spirochaetota</taxon>
        <taxon>Spirochaetia</taxon>
        <taxon>Spirochaetales</taxon>
        <taxon>Treponemataceae</taxon>
        <taxon>Treponema</taxon>
    </lineage>
</organism>
<protein>
    <submittedName>
        <fullName evidence="2">Tetratricopeptide repeat protein</fullName>
    </submittedName>
</protein>
<evidence type="ECO:0000256" key="1">
    <source>
        <dbReference type="PROSITE-ProRule" id="PRU00339"/>
    </source>
</evidence>
<dbReference type="EMBL" id="AWVH01000043">
    <property type="protein sequence ID" value="ERJ91716.1"/>
    <property type="molecule type" value="Genomic_DNA"/>
</dbReference>
<evidence type="ECO:0000313" key="2">
    <source>
        <dbReference type="EMBL" id="ERJ91716.1"/>
    </source>
</evidence>
<proteinExistence type="predicted"/>
<comment type="caution">
    <text evidence="2">The sequence shown here is derived from an EMBL/GenBank/DDBJ whole genome shotgun (WGS) entry which is preliminary data.</text>
</comment>
<keyword evidence="1" id="KW-0802">TPR repeat</keyword>
<dbReference type="SUPFAM" id="SSF48452">
    <property type="entry name" value="TPR-like"/>
    <property type="match status" value="1"/>
</dbReference>
<name>A0ABN0NWP4_TRELE</name>
<reference evidence="2 3" key="1">
    <citation type="submission" date="2013-08" db="EMBL/GenBank/DDBJ databases">
        <authorList>
            <person name="Weinstock G."/>
            <person name="Sodergren E."/>
            <person name="Wylie T."/>
            <person name="Fulton L."/>
            <person name="Fulton R."/>
            <person name="Fronick C."/>
            <person name="O'Laughlin M."/>
            <person name="Godfrey J."/>
            <person name="Miner T."/>
            <person name="Herter B."/>
            <person name="Appelbaum E."/>
            <person name="Cordes M."/>
            <person name="Lek S."/>
            <person name="Wollam A."/>
            <person name="Pepin K.H."/>
            <person name="Palsikar V.B."/>
            <person name="Mitreva M."/>
            <person name="Wilson R.K."/>
        </authorList>
    </citation>
    <scope>NUCLEOTIDE SEQUENCE [LARGE SCALE GENOMIC DNA]</scope>
    <source>
        <strain evidence="2 3">ATCC 700332</strain>
    </source>
</reference>
<dbReference type="InterPro" id="IPR011990">
    <property type="entry name" value="TPR-like_helical_dom_sf"/>
</dbReference>
<accession>A0ABN0NWP4</accession>
<dbReference type="PROSITE" id="PS50005">
    <property type="entry name" value="TPR"/>
    <property type="match status" value="1"/>
</dbReference>
<dbReference type="InterPro" id="IPR019734">
    <property type="entry name" value="TPR_rpt"/>
</dbReference>
<gene>
    <name evidence="2" type="ORF">HMPREF9193_01940</name>
</gene>
<feature type="repeat" description="TPR" evidence="1">
    <location>
        <begin position="161"/>
        <end position="194"/>
    </location>
</feature>
<sequence>MNVQKNKQNALHKACGKCALCIAVVFLSACSTIPRGLKQSDIYSVSAKKDNRMLVEFIERSIINQYREFNSEKNTLIKKELDFLLSVPSSDAEYLARIYALYADWYILNRDRISAKKMLKTAENYDSYDEYVRLVNSRLITKNEEKRQYLEDAVKQNPDFYRLTAELGSVYYELQNYTNALAAFDAAFDFLPEEYGSLYAEKRTYCAKFYTVDKNLKKETAQIISQNVLLLTDMAALAQDNTNALDFITGTARRQSTRLAERLKADGWYAPDANLTQDTAKRKDAALFLWHLIAENNPALLNRYSEKYKKRNAASPVQDVSVDDMYFDAVLGTVEEDVIPLIEGKRFEPDGAVSGLEFYNWLKKADTVR</sequence>
<dbReference type="PROSITE" id="PS51257">
    <property type="entry name" value="PROKAR_LIPOPROTEIN"/>
    <property type="match status" value="1"/>
</dbReference>